<evidence type="ECO:0000313" key="4">
    <source>
        <dbReference type="EMBL" id="KLU64463.1"/>
    </source>
</evidence>
<dbReference type="InterPro" id="IPR051796">
    <property type="entry name" value="ISF_SsuE-like"/>
</dbReference>
<dbReference type="GO" id="GO:0016491">
    <property type="term" value="F:oxidoreductase activity"/>
    <property type="evidence" value="ECO:0007669"/>
    <property type="project" value="InterPro"/>
</dbReference>
<dbReference type="PANTHER" id="PTHR43278">
    <property type="entry name" value="NAD(P)H-DEPENDENT FMN-CONTAINING OXIDOREDUCTASE YWQN-RELATED"/>
    <property type="match status" value="1"/>
</dbReference>
<dbReference type="PATRIC" id="fig|476652.3.peg.3867"/>
<gene>
    <name evidence="4" type="ORF">DEAC_c36650</name>
</gene>
<dbReference type="AlphaFoldDB" id="A0A0J1FND0"/>
<dbReference type="Gene3D" id="3.40.50.360">
    <property type="match status" value="1"/>
</dbReference>
<keyword evidence="1" id="KW-0285">Flavoprotein</keyword>
<organism evidence="4 5">
    <name type="scientific">Desulfosporosinus acididurans</name>
    <dbReference type="NCBI Taxonomy" id="476652"/>
    <lineage>
        <taxon>Bacteria</taxon>
        <taxon>Bacillati</taxon>
        <taxon>Bacillota</taxon>
        <taxon>Clostridia</taxon>
        <taxon>Eubacteriales</taxon>
        <taxon>Desulfitobacteriaceae</taxon>
        <taxon>Desulfosporosinus</taxon>
    </lineage>
</organism>
<proteinExistence type="predicted"/>
<dbReference type="Proteomes" id="UP000036356">
    <property type="component" value="Unassembled WGS sequence"/>
</dbReference>
<keyword evidence="2" id="KW-0288">FMN</keyword>
<dbReference type="STRING" id="476652.DEAC_c36650"/>
<reference evidence="4 5" key="1">
    <citation type="submission" date="2015-06" db="EMBL/GenBank/DDBJ databases">
        <title>Draft genome of the moderately acidophilic sulfate reducer Candidatus Desulfosporosinus acididurans strain M1.</title>
        <authorList>
            <person name="Poehlein A."/>
            <person name="Petzsch P."/>
            <person name="Johnson B.D."/>
            <person name="Schloemann M."/>
            <person name="Daniel R."/>
            <person name="Muehling M."/>
        </authorList>
    </citation>
    <scope>NUCLEOTIDE SEQUENCE [LARGE SCALE GENOMIC DNA]</scope>
    <source>
        <strain evidence="4 5">M1</strain>
    </source>
</reference>
<evidence type="ECO:0000313" key="5">
    <source>
        <dbReference type="Proteomes" id="UP000036356"/>
    </source>
</evidence>
<accession>A0A0J1FND0</accession>
<dbReference type="PANTHER" id="PTHR43278:SF2">
    <property type="entry name" value="IRON-SULFUR FLAVOPROTEIN"/>
    <property type="match status" value="1"/>
</dbReference>
<comment type="caution">
    <text evidence="4">The sequence shown here is derived from an EMBL/GenBank/DDBJ whole genome shotgun (WGS) entry which is preliminary data.</text>
</comment>
<evidence type="ECO:0000256" key="2">
    <source>
        <dbReference type="ARBA" id="ARBA00022643"/>
    </source>
</evidence>
<feature type="domain" description="NADPH-dependent FMN reductase-like" evidence="3">
    <location>
        <begin position="3"/>
        <end position="108"/>
    </location>
</feature>
<dbReference type="InterPro" id="IPR005025">
    <property type="entry name" value="FMN_Rdtase-like_dom"/>
</dbReference>
<dbReference type="SUPFAM" id="SSF52218">
    <property type="entry name" value="Flavoproteins"/>
    <property type="match status" value="1"/>
</dbReference>
<dbReference type="InterPro" id="IPR029039">
    <property type="entry name" value="Flavoprotein-like_sf"/>
</dbReference>
<dbReference type="EMBL" id="LDZY01000014">
    <property type="protein sequence ID" value="KLU64463.1"/>
    <property type="molecule type" value="Genomic_DNA"/>
</dbReference>
<protein>
    <submittedName>
        <fullName evidence="4">Iron-sulfur flavoprotein</fullName>
    </submittedName>
</protein>
<dbReference type="RefSeq" id="WP_047811446.1">
    <property type="nucleotide sequence ID" value="NZ_LDZY01000014.1"/>
</dbReference>
<dbReference type="Pfam" id="PF03358">
    <property type="entry name" value="FMN_red"/>
    <property type="match status" value="1"/>
</dbReference>
<keyword evidence="5" id="KW-1185">Reference proteome</keyword>
<sequence>MSKVVIFNGSPRKNGYTSKLLAQVANGAKSKGAEVIEFNLNDPGIRGCQGCLYCRLHDGCAVNDYLQPMYEAIEDADAIVFGSPIYGYQISGQAKIWLDRTFPMVGDGFAARHPGKKAITIFAQGSPNPEIAAEGIKTVSNIFARYGWKVEDSILCCGTTNFHSEKFEMYNSGLQKFEELSVRAFKDGISLVK</sequence>
<evidence type="ECO:0000259" key="3">
    <source>
        <dbReference type="Pfam" id="PF03358"/>
    </source>
</evidence>
<name>A0A0J1FND0_9FIRM</name>
<evidence type="ECO:0000256" key="1">
    <source>
        <dbReference type="ARBA" id="ARBA00022630"/>
    </source>
</evidence>